<sequence length="761" mass="78940">MDMEAVEVTSPGDGLGTLGSEELEALAQLREEARVCEDRAERAERRCEALASAQAASAQDHEAAIRAVSGDVAAVCNAHRQQILKISEAMTELGRDLSSRLERLEAEMAAQRQRIADLTSGKALQAAVGASGVRPNGEMRPLGTGVPLLEAGAMADAGPEDTEGLMGGDLRTLLREQGQQLQAHERELREHGDSLRAHSDELRAQGGELREQCQQLSIAVSSALRRVSDCETCVFNAVIDRLRALAERGCSTNDEMDGIAIAALLAPVAEPCAHLFALENRENGIESMGLNERSAVCPEQSTHGCQGGTSTEDPSVASQTPRSLQRQSVALTGCLQGAHMDAVPMPVASPGRKGSIPSSIPRRPRQQGRAVTHPQPKRIKQGHEKTGSNVSAVLKEPELAQAEPDVELERMRIQVHELEVQLAAARLAASRPEPPGAPVQSAEKSMLAGSAPSGTDPSLAKLPAPLGGEAPLLQAATSLQAQGPGQLVVSASAGESLERMLGAESIAARGECLDRDEPQLQSKEPLQAASPCLLPVSPWDGGKLTSPAAALAAPLAVTQLASISGSSIVAGQLRQCMEHTTQSAPQMAVAAAGAPQEASGSHTSPMGSSAQLPRMASSSALGAPRRTALPYGVTGGSLGHTPPPVAMSVVRPVMGDSGQRATTPTPAQIHGSIAVVSSLGVGGWHSPRGHTETRSLSPSVQALPPPLAQPAPLPARLLRSSSSTPPPSGRSTAPTPAQVGPQVPSSAPWATLRTRVLPSAQ</sequence>
<protein>
    <submittedName>
        <fullName evidence="3">Uncharacterized protein</fullName>
    </submittedName>
</protein>
<feature type="coiled-coil region" evidence="1">
    <location>
        <begin position="174"/>
        <end position="201"/>
    </location>
</feature>
<feature type="coiled-coil region" evidence="1">
    <location>
        <begin position="26"/>
        <end position="53"/>
    </location>
</feature>
<feature type="region of interest" description="Disordered" evidence="2">
    <location>
        <begin position="342"/>
        <end position="390"/>
    </location>
</feature>
<feature type="coiled-coil region" evidence="1">
    <location>
        <begin position="87"/>
        <end position="121"/>
    </location>
</feature>
<gene>
    <name evidence="3" type="ORF">PBAH0796_LOCUS30567</name>
</gene>
<evidence type="ECO:0000313" key="3">
    <source>
        <dbReference type="EMBL" id="CAD8386879.1"/>
    </source>
</evidence>
<feature type="region of interest" description="Disordered" evidence="2">
    <location>
        <begin position="429"/>
        <end position="466"/>
    </location>
</feature>
<feature type="compositionally biased region" description="Polar residues" evidence="2">
    <location>
        <begin position="299"/>
        <end position="323"/>
    </location>
</feature>
<feature type="region of interest" description="Disordered" evidence="2">
    <location>
        <begin position="684"/>
        <end position="761"/>
    </location>
</feature>
<accession>A0A7S0BA06</accession>
<feature type="compositionally biased region" description="Pro residues" evidence="2">
    <location>
        <begin position="703"/>
        <end position="713"/>
    </location>
</feature>
<feature type="compositionally biased region" description="Low complexity" evidence="2">
    <location>
        <begin position="714"/>
        <end position="737"/>
    </location>
</feature>
<proteinExistence type="predicted"/>
<dbReference type="AlphaFoldDB" id="A0A7S0BA06"/>
<dbReference type="EMBL" id="HBEG01050179">
    <property type="protein sequence ID" value="CAD8386879.1"/>
    <property type="molecule type" value="Transcribed_RNA"/>
</dbReference>
<keyword evidence="1" id="KW-0175">Coiled coil</keyword>
<feature type="compositionally biased region" description="Polar residues" evidence="2">
    <location>
        <begin position="602"/>
        <end position="620"/>
    </location>
</feature>
<feature type="region of interest" description="Disordered" evidence="2">
    <location>
        <begin position="296"/>
        <end position="323"/>
    </location>
</feature>
<evidence type="ECO:0000256" key="2">
    <source>
        <dbReference type="SAM" id="MobiDB-lite"/>
    </source>
</evidence>
<feature type="compositionally biased region" description="Low complexity" evidence="2">
    <location>
        <begin position="587"/>
        <end position="601"/>
    </location>
</feature>
<feature type="region of interest" description="Disordered" evidence="2">
    <location>
        <begin position="587"/>
        <end position="622"/>
    </location>
</feature>
<evidence type="ECO:0000256" key="1">
    <source>
        <dbReference type="SAM" id="Coils"/>
    </source>
</evidence>
<organism evidence="3">
    <name type="scientific">Pyrodinium bahamense</name>
    <dbReference type="NCBI Taxonomy" id="73915"/>
    <lineage>
        <taxon>Eukaryota</taxon>
        <taxon>Sar</taxon>
        <taxon>Alveolata</taxon>
        <taxon>Dinophyceae</taxon>
        <taxon>Gonyaulacales</taxon>
        <taxon>Pyrocystaceae</taxon>
        <taxon>Pyrodinium</taxon>
    </lineage>
</organism>
<reference evidence="3" key="1">
    <citation type="submission" date="2021-01" db="EMBL/GenBank/DDBJ databases">
        <authorList>
            <person name="Corre E."/>
            <person name="Pelletier E."/>
            <person name="Niang G."/>
            <person name="Scheremetjew M."/>
            <person name="Finn R."/>
            <person name="Kale V."/>
            <person name="Holt S."/>
            <person name="Cochrane G."/>
            <person name="Meng A."/>
            <person name="Brown T."/>
            <person name="Cohen L."/>
        </authorList>
    </citation>
    <scope>NUCLEOTIDE SEQUENCE</scope>
    <source>
        <strain evidence="3">Pbaha01</strain>
    </source>
</reference>
<name>A0A7S0BA06_9DINO</name>